<gene>
    <name evidence="3" type="ORF">JBKA6_0683</name>
</gene>
<protein>
    <recommendedName>
        <fullName evidence="2">Peptidase S74 domain-containing protein</fullName>
    </recommendedName>
</protein>
<keyword evidence="4" id="KW-1185">Reference proteome</keyword>
<dbReference type="InterPro" id="IPR054500">
    <property type="entry name" value="Phage_fiber_rpt"/>
</dbReference>
<dbReference type="InterPro" id="IPR011049">
    <property type="entry name" value="Serralysin-like_metalloprot_C"/>
</dbReference>
<feature type="domain" description="Peptidase S74" evidence="2">
    <location>
        <begin position="1063"/>
        <end position="1239"/>
    </location>
</feature>
<evidence type="ECO:0000313" key="4">
    <source>
        <dbReference type="Proteomes" id="UP000243197"/>
    </source>
</evidence>
<reference evidence="3 4" key="1">
    <citation type="submission" date="2014-03" db="EMBL/GenBank/DDBJ databases">
        <title>complete genome sequence of Flavobacteriaceae bacterium JBKA-6.</title>
        <authorList>
            <person name="Takano T."/>
            <person name="Nakamura Y."/>
            <person name="Takuma S."/>
            <person name="Yasuike M."/>
            <person name="Matsuyama T."/>
            <person name="Sakai T."/>
            <person name="Fujiwara A."/>
            <person name="Kimoto K."/>
            <person name="Fukuda Y."/>
            <person name="Kondo H."/>
            <person name="Hirono I."/>
            <person name="Nakayasu C."/>
        </authorList>
    </citation>
    <scope>NUCLEOTIDE SEQUENCE [LARGE SCALE GENOMIC DNA]</scope>
    <source>
        <strain evidence="3 4">JBKA-6</strain>
    </source>
</reference>
<keyword evidence="1" id="KW-0175">Coiled coil</keyword>
<dbReference type="Proteomes" id="UP000243197">
    <property type="component" value="Chromosome"/>
</dbReference>
<dbReference type="RefSeq" id="WP_096685883.1">
    <property type="nucleotide sequence ID" value="NZ_AP014564.1"/>
</dbReference>
<evidence type="ECO:0000256" key="1">
    <source>
        <dbReference type="SAM" id="Coils"/>
    </source>
</evidence>
<dbReference type="OrthoDB" id="9765957at2"/>
<organism evidence="3 4">
    <name type="scientific">Ichthyobacterium seriolicida</name>
    <dbReference type="NCBI Taxonomy" id="242600"/>
    <lineage>
        <taxon>Bacteria</taxon>
        <taxon>Pseudomonadati</taxon>
        <taxon>Bacteroidota</taxon>
        <taxon>Flavobacteriia</taxon>
        <taxon>Flavobacteriales</taxon>
        <taxon>Ichthyobacteriaceae</taxon>
        <taxon>Ichthyobacterium</taxon>
    </lineage>
</organism>
<dbReference type="EMBL" id="AP014564">
    <property type="protein sequence ID" value="BAV94696.1"/>
    <property type="molecule type" value="Genomic_DNA"/>
</dbReference>
<sequence length="1294" mass="141052">MESRVIIVFKFILLFLLYSLESISQNVPHNLSYQFVAMKDKVLLKEKKISVRISICHLIKGVEQTVYLEDHPSVETDKNAMVHLKIGDGVKGSGFSNLKLFNLNWANTVYYIKSYIDWSGKNFYDDKSFLIKYELMSIPYALYAANSPKINVIDNLNTRNISSALSANQGKVLKSYIDTKLSVVDIADNLTTDNNKMVLSPTQGKKFVETYGITKRWKNGENYSIADVVLHNGNLFSLKTALNNYEKATSPESLPTKWSNIFTFYKTNPNIIMNWDNSLNKGLTNITKTAIDNIIFGLNSAKKITTGSENIVIGNESISQVTTASRNISIGNKALNSNSTGNDNISMGDNSLKSSNNSKNIAIGISALSENITGVENISIGYNAGSYHGNFASASANTGSKKSIYIGQEVTSSSATADNEIVIGYRAEGKGNNTVVIGNSSITNTYIPNGALELTNGDLDIKSGNINLARNANISGQLSTSNFYTQWDNSRTYSKNSIVIKEGILYKSLKNANTNKSPISEKAYWEAISGNRLVNLIKTKTLDNIITLWSGKNSNGKSGGSGIGNTFLGIGSGNSIESGENNLAIGYDALNSNNIGSNNVAIGNNSLGGITSSSLSEEISNNVAIGDNSGYYSSDPGIKNTKASKSIYLGADTKSKGEKNEIVVGYGAIGKGDNTIVLGNSHIKNTYAKGSFSLENGDFNMHDGDSNISIGNVELFDGNANISGELSTNKFYTKFNNMRYHENDIVIGNGILYKSLKNSNSDNISNTTSWQCINAGLIKIDDNLITRWSGVNSNGTSAGTGNKNIFLGIKSGNLNTTGSGNIAFGYESLINNTQGSNNIAIGNNVLTYSESGSNNIGIGNMSLHNNVSGHYNIAIGRIPIFHNEEGLGNIGIGDEAFMGSLKGNYNVAIGYRSINYDSINGVYNTVAIGKNAGNLRGGGTWLLDIKKSIYLGVNTASSTDVENEIVIGYDAKGKGSNTVVLGNSTIKETFLNGRVFLNKNASNTFNEGYGLLNINGYYGKYSINISSYFGKGSKGLNSTFSENKISIYANKSILTDERFIAISDRRMKNIIGVSDKNRDLKNLLEIEITDYTLVDSIEKGNKFFKKVIAQQIENTIPEIIDISRGIVPDVYELAKSVRASSLGSIITTEKKHSFSNGDRVKVIIENTGDKIIIVKEVIDSNTFLTEDVIDSKNMVFIYGKEVEDLRSVDYDGLTTLNISATQAVYQNMKDNKNLLKQELYDVEKENAILKKSLKSLYNRNDLLKQNLETLKKDIHNSNMQLELLLEEIKFIENR</sequence>
<evidence type="ECO:0000313" key="3">
    <source>
        <dbReference type="EMBL" id="BAV94696.1"/>
    </source>
</evidence>
<evidence type="ECO:0000259" key="2">
    <source>
        <dbReference type="PROSITE" id="PS51688"/>
    </source>
</evidence>
<feature type="coiled-coil region" evidence="1">
    <location>
        <begin position="1218"/>
        <end position="1294"/>
    </location>
</feature>
<dbReference type="Pfam" id="PF22337">
    <property type="entry name" value="Phage_fiber_rpt"/>
    <property type="match status" value="1"/>
</dbReference>
<proteinExistence type="predicted"/>
<dbReference type="PROSITE" id="PS51688">
    <property type="entry name" value="ICA"/>
    <property type="match status" value="1"/>
</dbReference>
<dbReference type="Gene3D" id="2.150.10.10">
    <property type="entry name" value="Serralysin-like metalloprotease, C-terminal"/>
    <property type="match status" value="2"/>
</dbReference>
<dbReference type="KEGG" id="ise:JBKA6_0683"/>
<dbReference type="InterPro" id="IPR030392">
    <property type="entry name" value="S74_ICA"/>
</dbReference>
<accession>A0A1J1EAZ9</accession>
<name>A0A1J1EAZ9_9FLAO</name>